<dbReference type="FunFam" id="3.40.50.720:FF:000039">
    <property type="entry name" value="Alcohol dehydrogenase AdhP"/>
    <property type="match status" value="1"/>
</dbReference>
<keyword evidence="4" id="KW-0862">Zinc</keyword>
<dbReference type="SMART" id="SM00829">
    <property type="entry name" value="PKS_ER"/>
    <property type="match status" value="1"/>
</dbReference>
<dbReference type="CDD" id="cd08297">
    <property type="entry name" value="CAD3"/>
    <property type="match status" value="1"/>
</dbReference>
<dbReference type="InterPro" id="IPR011032">
    <property type="entry name" value="GroES-like_sf"/>
</dbReference>
<dbReference type="STRING" id="1408163.A0A0F4YXI3"/>
<protein>
    <recommendedName>
        <fullName evidence="7">Enoyl reductase (ER) domain-containing protein</fullName>
    </recommendedName>
</protein>
<dbReference type="SUPFAM" id="SSF51735">
    <property type="entry name" value="NAD(P)-binding Rossmann-fold domains"/>
    <property type="match status" value="1"/>
</dbReference>
<accession>A0A0F4YXI3</accession>
<evidence type="ECO:0000256" key="1">
    <source>
        <dbReference type="ARBA" id="ARBA00001947"/>
    </source>
</evidence>
<organism evidence="8 9">
    <name type="scientific">Rasamsonia emersonii (strain ATCC 16479 / CBS 393.64 / IMI 116815)</name>
    <dbReference type="NCBI Taxonomy" id="1408163"/>
    <lineage>
        <taxon>Eukaryota</taxon>
        <taxon>Fungi</taxon>
        <taxon>Dikarya</taxon>
        <taxon>Ascomycota</taxon>
        <taxon>Pezizomycotina</taxon>
        <taxon>Eurotiomycetes</taxon>
        <taxon>Eurotiomycetidae</taxon>
        <taxon>Eurotiales</taxon>
        <taxon>Trichocomaceae</taxon>
        <taxon>Rasamsonia</taxon>
    </lineage>
</organism>
<evidence type="ECO:0000313" key="9">
    <source>
        <dbReference type="Proteomes" id="UP000053958"/>
    </source>
</evidence>
<evidence type="ECO:0000256" key="2">
    <source>
        <dbReference type="ARBA" id="ARBA00008072"/>
    </source>
</evidence>
<dbReference type="InterPro" id="IPR036291">
    <property type="entry name" value="NAD(P)-bd_dom_sf"/>
</dbReference>
<dbReference type="AlphaFoldDB" id="A0A0F4YXI3"/>
<dbReference type="Pfam" id="PF08240">
    <property type="entry name" value="ADH_N"/>
    <property type="match status" value="1"/>
</dbReference>
<feature type="domain" description="Enoyl reductase (ER)" evidence="7">
    <location>
        <begin position="18"/>
        <end position="345"/>
    </location>
</feature>
<evidence type="ECO:0000256" key="5">
    <source>
        <dbReference type="ARBA" id="ARBA00023002"/>
    </source>
</evidence>
<dbReference type="GO" id="GO:0005737">
    <property type="term" value="C:cytoplasm"/>
    <property type="evidence" value="ECO:0007669"/>
    <property type="project" value="TreeGrafter"/>
</dbReference>
<proteinExistence type="inferred from homology"/>
<keyword evidence="5" id="KW-0560">Oxidoreductase</keyword>
<sequence length="349" mass="37722">MAIPKKQTVAWLEKPKPDAMLDIRHDFPVPTPGDGEVLIKLEYTGFCHSDVHNIRGELPMTTNIPGHEGVGRVIQAGPNTPADIIGKRVGIKWIYNTCKNCAICKIRYTNCPNQNNSGRNVPGTFQQYIVSPADFVSIIPESLKPEAAAPLLCAGVTMIGALKKLDKICKKGDWVVIVGAGGGLGHLGVQIGKELGYRIIAVDSASKKDICMDSGASAFIDFTQGDAVKQVQDLTDGLGAHAVVVVVGVENGYHLGVKLLRPTGTLVCVGIPRMDFHIPISPLDCINRGYNIVGSAVGTEDELQELLQMAAEGRVSTHYEVFDFEKANEVMERLARYEVKGRVVLRIPA</sequence>
<dbReference type="RefSeq" id="XP_013328935.1">
    <property type="nucleotide sequence ID" value="XM_013473481.1"/>
</dbReference>
<dbReference type="InterPro" id="IPR020843">
    <property type="entry name" value="ER"/>
</dbReference>
<dbReference type="GeneID" id="25316002"/>
<comment type="cofactor">
    <cofactor evidence="1">
        <name>Zn(2+)</name>
        <dbReference type="ChEBI" id="CHEBI:29105"/>
    </cofactor>
</comment>
<dbReference type="OrthoDB" id="1879366at2759"/>
<evidence type="ECO:0000313" key="8">
    <source>
        <dbReference type="EMBL" id="KKA22323.1"/>
    </source>
</evidence>
<evidence type="ECO:0000256" key="4">
    <source>
        <dbReference type="ARBA" id="ARBA00022833"/>
    </source>
</evidence>
<dbReference type="EMBL" id="LASV01000144">
    <property type="protein sequence ID" value="KKA22323.1"/>
    <property type="molecule type" value="Genomic_DNA"/>
</dbReference>
<dbReference type="SUPFAM" id="SSF50129">
    <property type="entry name" value="GroES-like"/>
    <property type="match status" value="1"/>
</dbReference>
<dbReference type="PANTHER" id="PTHR42940:SF2">
    <property type="entry name" value="DEHYDROGENASE FAMILY OXIDOREDUCTASE, PUTATIVE (JCVI)-RELATED"/>
    <property type="match status" value="1"/>
</dbReference>
<comment type="similarity">
    <text evidence="2">Belongs to the zinc-containing alcohol dehydrogenase family.</text>
</comment>
<dbReference type="InterPro" id="IPR013149">
    <property type="entry name" value="ADH-like_C"/>
</dbReference>
<dbReference type="Proteomes" id="UP000053958">
    <property type="component" value="Unassembled WGS sequence"/>
</dbReference>
<dbReference type="InterPro" id="IPR013154">
    <property type="entry name" value="ADH-like_N"/>
</dbReference>
<dbReference type="Pfam" id="PF00107">
    <property type="entry name" value="ADH_zinc_N"/>
    <property type="match status" value="1"/>
</dbReference>
<name>A0A0F4YXI3_RASE3</name>
<reference evidence="8 9" key="1">
    <citation type="submission" date="2015-04" db="EMBL/GenBank/DDBJ databases">
        <authorList>
            <person name="Heijne W.H."/>
            <person name="Fedorova N.D."/>
            <person name="Nierman W.C."/>
            <person name="Vollebregt A.W."/>
            <person name="Zhao Z."/>
            <person name="Wu L."/>
            <person name="Kumar M."/>
            <person name="Stam H."/>
            <person name="van den Berg M.A."/>
            <person name="Pel H.J."/>
        </authorList>
    </citation>
    <scope>NUCLEOTIDE SEQUENCE [LARGE SCALE GENOMIC DNA]</scope>
    <source>
        <strain evidence="8 9">CBS 393.64</strain>
    </source>
</reference>
<dbReference type="GO" id="GO:0004022">
    <property type="term" value="F:alcohol dehydrogenase (NAD+) activity"/>
    <property type="evidence" value="ECO:0007669"/>
    <property type="project" value="TreeGrafter"/>
</dbReference>
<dbReference type="GO" id="GO:0046872">
    <property type="term" value="F:metal ion binding"/>
    <property type="evidence" value="ECO:0007669"/>
    <property type="project" value="UniProtKB-KW"/>
</dbReference>
<evidence type="ECO:0000256" key="6">
    <source>
        <dbReference type="ARBA" id="ARBA00023027"/>
    </source>
</evidence>
<evidence type="ECO:0000256" key="3">
    <source>
        <dbReference type="ARBA" id="ARBA00022723"/>
    </source>
</evidence>
<gene>
    <name evidence="8" type="ORF">T310_3653</name>
</gene>
<dbReference type="PANTHER" id="PTHR42940">
    <property type="entry name" value="ALCOHOL DEHYDROGENASE 1-RELATED"/>
    <property type="match status" value="1"/>
</dbReference>
<keyword evidence="9" id="KW-1185">Reference proteome</keyword>
<comment type="caution">
    <text evidence="8">The sequence shown here is derived from an EMBL/GenBank/DDBJ whole genome shotgun (WGS) entry which is preliminary data.</text>
</comment>
<dbReference type="Gene3D" id="3.90.180.10">
    <property type="entry name" value="Medium-chain alcohol dehydrogenases, catalytic domain"/>
    <property type="match status" value="1"/>
</dbReference>
<evidence type="ECO:0000259" key="7">
    <source>
        <dbReference type="SMART" id="SM00829"/>
    </source>
</evidence>
<keyword evidence="3" id="KW-0479">Metal-binding</keyword>
<keyword evidence="6" id="KW-0520">NAD</keyword>
<dbReference type="Gene3D" id="3.40.50.720">
    <property type="entry name" value="NAD(P)-binding Rossmann-like Domain"/>
    <property type="match status" value="1"/>
</dbReference>